<dbReference type="Pfam" id="PF03732">
    <property type="entry name" value="Retrotrans_gag"/>
    <property type="match status" value="1"/>
</dbReference>
<feature type="domain" description="Retrotransposon gag" evidence="2">
    <location>
        <begin position="84"/>
        <end position="159"/>
    </location>
</feature>
<protein>
    <recommendedName>
        <fullName evidence="6">Retrotransposon Copia-like N-terminal domain-containing protein</fullName>
    </recommendedName>
</protein>
<reference evidence="4" key="2">
    <citation type="submission" date="2023-04" db="EMBL/GenBank/DDBJ databases">
        <authorList>
            <person name="Bruccoleri R.E."/>
            <person name="Oakeley E.J."/>
            <person name="Faust A.-M."/>
            <person name="Dessus-Babus S."/>
            <person name="Altorfer M."/>
            <person name="Burckhardt D."/>
            <person name="Oertli M."/>
            <person name="Naumann U."/>
            <person name="Petersen F."/>
            <person name="Wong J."/>
        </authorList>
    </citation>
    <scope>NUCLEOTIDE SEQUENCE</scope>
    <source>
        <strain evidence="4">GSM-AAB239-AS_SAM_17_03QT</strain>
        <tissue evidence="4">Leaf</tissue>
    </source>
</reference>
<evidence type="ECO:0000313" key="5">
    <source>
        <dbReference type="Proteomes" id="UP001140949"/>
    </source>
</evidence>
<dbReference type="InterPro" id="IPR029472">
    <property type="entry name" value="Copia-like_N"/>
</dbReference>
<evidence type="ECO:0000256" key="1">
    <source>
        <dbReference type="SAM" id="MobiDB-lite"/>
    </source>
</evidence>
<dbReference type="Proteomes" id="UP001140949">
    <property type="component" value="Unassembled WGS sequence"/>
</dbReference>
<proteinExistence type="predicted"/>
<organism evidence="4 5">
    <name type="scientific">Iris pallida</name>
    <name type="common">Sweet iris</name>
    <dbReference type="NCBI Taxonomy" id="29817"/>
    <lineage>
        <taxon>Eukaryota</taxon>
        <taxon>Viridiplantae</taxon>
        <taxon>Streptophyta</taxon>
        <taxon>Embryophyta</taxon>
        <taxon>Tracheophyta</taxon>
        <taxon>Spermatophyta</taxon>
        <taxon>Magnoliopsida</taxon>
        <taxon>Liliopsida</taxon>
        <taxon>Asparagales</taxon>
        <taxon>Iridaceae</taxon>
        <taxon>Iridoideae</taxon>
        <taxon>Irideae</taxon>
        <taxon>Iris</taxon>
    </lineage>
</organism>
<dbReference type="InterPro" id="IPR005162">
    <property type="entry name" value="Retrotrans_gag_dom"/>
</dbReference>
<dbReference type="PANTHER" id="PTHR37610">
    <property type="entry name" value="CCHC-TYPE DOMAIN-CONTAINING PROTEIN"/>
    <property type="match status" value="1"/>
</dbReference>
<dbReference type="AlphaFoldDB" id="A0AAX6FCG2"/>
<evidence type="ECO:0000313" key="4">
    <source>
        <dbReference type="EMBL" id="KAJ6813939.1"/>
    </source>
</evidence>
<evidence type="ECO:0000259" key="3">
    <source>
        <dbReference type="Pfam" id="PF14244"/>
    </source>
</evidence>
<dbReference type="PANTHER" id="PTHR37610:SF97">
    <property type="entry name" value="RETROTRANSPOSON GAG DOMAIN-CONTAINING PROTEIN"/>
    <property type="match status" value="1"/>
</dbReference>
<name>A0AAX6FCG2_IRIPA</name>
<feature type="domain" description="Retrotransposon Copia-like N-terminal" evidence="3">
    <location>
        <begin position="24"/>
        <end position="70"/>
    </location>
</feature>
<sequence>MVSEHTVDSSIDSQGSSNDPFFVHHSDSPTVILVSPPLSGDNYGTWLRSISRALRAKNKFGFVDGTIQIPTDSNEKSKWSRCDDLVASWILNSVTQEIRGSILYADTALEIWKDLSDRYSQSNAPKIYQLKQSIFSLKQENTTVSIYYTSLKSLWDELNFLSVVPVCTCGHGSAIAARLQEDRAMEFLQGLHDRFSAIRSQILLMEPFPSVAKIHNLVRQEEKQQEINAMMTPVPEAAALSTHFNKANQWNSNGKTNQRTSQPSSSHGKYFKHHGGTNNSQKVQPHREYHRDGKPRPYCDYCATHGHYRSTCFKLHGYPPKNAQANAVSTNTNSAHAQLLPTHHTFSTEQYNKIFSMIDSGSSMPQANLTGPVIEEEDWIGTPP</sequence>
<comment type="caution">
    <text evidence="4">The sequence shown here is derived from an EMBL/GenBank/DDBJ whole genome shotgun (WGS) entry which is preliminary data.</text>
</comment>
<evidence type="ECO:0008006" key="6">
    <source>
        <dbReference type="Google" id="ProtNLM"/>
    </source>
</evidence>
<dbReference type="Pfam" id="PF14244">
    <property type="entry name" value="Retrotran_gag_3"/>
    <property type="match status" value="1"/>
</dbReference>
<reference evidence="4" key="1">
    <citation type="journal article" date="2023" name="GigaByte">
        <title>Genome assembly of the bearded iris, Iris pallida Lam.</title>
        <authorList>
            <person name="Bruccoleri R.E."/>
            <person name="Oakeley E.J."/>
            <person name="Faust A.M.E."/>
            <person name="Altorfer M."/>
            <person name="Dessus-Babus S."/>
            <person name="Burckhardt D."/>
            <person name="Oertli M."/>
            <person name="Naumann U."/>
            <person name="Petersen F."/>
            <person name="Wong J."/>
        </authorList>
    </citation>
    <scope>NUCLEOTIDE SEQUENCE</scope>
    <source>
        <strain evidence="4">GSM-AAB239-AS_SAM_17_03QT</strain>
    </source>
</reference>
<feature type="compositionally biased region" description="Polar residues" evidence="1">
    <location>
        <begin position="247"/>
        <end position="267"/>
    </location>
</feature>
<keyword evidence="5" id="KW-1185">Reference proteome</keyword>
<evidence type="ECO:0000259" key="2">
    <source>
        <dbReference type="Pfam" id="PF03732"/>
    </source>
</evidence>
<gene>
    <name evidence="4" type="ORF">M6B38_103235</name>
</gene>
<feature type="region of interest" description="Disordered" evidence="1">
    <location>
        <begin position="247"/>
        <end position="292"/>
    </location>
</feature>
<accession>A0AAX6FCG2</accession>
<dbReference type="EMBL" id="JANAVB010030020">
    <property type="protein sequence ID" value="KAJ6813939.1"/>
    <property type="molecule type" value="Genomic_DNA"/>
</dbReference>